<name>A0A3B4FCE2_9CICH</name>
<dbReference type="Gene3D" id="2.60.40.10">
    <property type="entry name" value="Immunoglobulins"/>
    <property type="match status" value="1"/>
</dbReference>
<organism evidence="6">
    <name type="scientific">Pundamilia nyererei</name>
    <dbReference type="NCBI Taxonomy" id="303518"/>
    <lineage>
        <taxon>Eukaryota</taxon>
        <taxon>Metazoa</taxon>
        <taxon>Chordata</taxon>
        <taxon>Craniata</taxon>
        <taxon>Vertebrata</taxon>
        <taxon>Euteleostomi</taxon>
        <taxon>Actinopterygii</taxon>
        <taxon>Neopterygii</taxon>
        <taxon>Teleostei</taxon>
        <taxon>Neoteleostei</taxon>
        <taxon>Acanthomorphata</taxon>
        <taxon>Ovalentaria</taxon>
        <taxon>Cichlomorphae</taxon>
        <taxon>Cichliformes</taxon>
        <taxon>Cichlidae</taxon>
        <taxon>African cichlids</taxon>
        <taxon>Pseudocrenilabrinae</taxon>
        <taxon>Haplochromini</taxon>
        <taxon>Pundamilia</taxon>
    </lineage>
</organism>
<dbReference type="Ensembl" id="ENSPNYT00000008450.1">
    <property type="protein sequence ID" value="ENSPNYP00000008250.1"/>
    <property type="gene ID" value="ENSPNYG00000006295.1"/>
</dbReference>
<dbReference type="GeneTree" id="ENSGT00730000110943"/>
<dbReference type="PROSITE" id="PS01186">
    <property type="entry name" value="EGF_2"/>
    <property type="match status" value="2"/>
</dbReference>
<comment type="caution">
    <text evidence="3">Lacks conserved residue(s) required for the propagation of feature annotation.</text>
</comment>
<dbReference type="GO" id="GO:0003181">
    <property type="term" value="P:atrioventricular valve morphogenesis"/>
    <property type="evidence" value="ECO:0007669"/>
    <property type="project" value="Ensembl"/>
</dbReference>
<dbReference type="Pfam" id="PF05345">
    <property type="entry name" value="He_PIG"/>
    <property type="match status" value="1"/>
</dbReference>
<dbReference type="AlphaFoldDB" id="A0A3B4FCE2"/>
<dbReference type="Pfam" id="PF12947">
    <property type="entry name" value="EGF_3"/>
    <property type="match status" value="1"/>
</dbReference>
<dbReference type="PROSITE" id="PS51233">
    <property type="entry name" value="VWFD"/>
    <property type="match status" value="1"/>
</dbReference>
<feature type="domain" description="VWFD" evidence="5">
    <location>
        <begin position="1"/>
        <end position="176"/>
    </location>
</feature>
<sequence length="545" mass="61228">MVYGSLHFITFDGRTYSFKALGEFVILRLSSATGSNIFTLQGQIDRLHPDANRITEVPAVVRMAAFYQGIGKLVHASKNNFAVRCTELQRCAAVYANGLHVVVWRSGGSNQLCALVEVPETFFNRTVGLMGLWSANPSDDFLMSDGKAIRSTDVSTPAEEQLHLFGLSNMPPIVTQPTVIRSQVKSQVSVQIIAEDANRDNITYSLLLPRPPQASINSNGYLTWTPLSTQPVQLSIKVSDKLGSSLFTPILRVCNCLNGGTCQYDSITENHLQGKFQVVGCLCPTGFSGKFCENTTDLCRGEPCFRGMQCRSESGQFTCGECPDNTFANGKKGYKCFESMCIPPFPFPCHKYAYCNSTKQNYTCTCMEGFNGDGHNCTEDECVDFLNCQNAKYECKNKLGTYECICRYKNSKDDKGCYNMFNVSVTWKKNAAGGIQQLDEMLTRGFTNKYYNITEINQGFTPDVLEYRIKVSSDTPHWYITDYLTRISSHYGIHAIEVNIPHLYPNYIPEQYNPPPFNYSDPALQYITHCSPRILDNYVPRQRHR</sequence>
<keyword evidence="1 3" id="KW-0245">EGF-like domain</keyword>
<dbReference type="InterPro" id="IPR051495">
    <property type="entry name" value="Epithelial_Barrier/Signaling"/>
</dbReference>
<dbReference type="PROSITE" id="PS50026">
    <property type="entry name" value="EGF_3"/>
    <property type="match status" value="2"/>
</dbReference>
<protein>
    <submittedName>
        <fullName evidence="6">Si:ch73-105b23.6</fullName>
    </submittedName>
</protein>
<dbReference type="SMART" id="SM00181">
    <property type="entry name" value="EGF"/>
    <property type="match status" value="4"/>
</dbReference>
<evidence type="ECO:0000256" key="3">
    <source>
        <dbReference type="PROSITE-ProRule" id="PRU00076"/>
    </source>
</evidence>
<dbReference type="PANTHER" id="PTHR13802">
    <property type="entry name" value="MUCIN 4-RELATED"/>
    <property type="match status" value="1"/>
</dbReference>
<feature type="domain" description="EGF-like" evidence="4">
    <location>
        <begin position="337"/>
        <end position="378"/>
    </location>
</feature>
<evidence type="ECO:0000313" key="6">
    <source>
        <dbReference type="Ensembl" id="ENSPNYP00000008250.1"/>
    </source>
</evidence>
<dbReference type="GO" id="GO:0005176">
    <property type="term" value="F:ErbB-2 class receptor binding"/>
    <property type="evidence" value="ECO:0007669"/>
    <property type="project" value="TreeGrafter"/>
</dbReference>
<feature type="domain" description="EGF-like" evidence="4">
    <location>
        <begin position="250"/>
        <end position="293"/>
    </location>
</feature>
<evidence type="ECO:0000256" key="2">
    <source>
        <dbReference type="ARBA" id="ARBA00023157"/>
    </source>
</evidence>
<dbReference type="PROSITE" id="PS00022">
    <property type="entry name" value="EGF_1"/>
    <property type="match status" value="1"/>
</dbReference>
<proteinExistence type="predicted"/>
<reference evidence="6" key="1">
    <citation type="submission" date="2023-09" db="UniProtKB">
        <authorList>
            <consortium name="Ensembl"/>
        </authorList>
    </citation>
    <scope>IDENTIFICATION</scope>
</reference>
<evidence type="ECO:0000259" key="5">
    <source>
        <dbReference type="PROSITE" id="PS51233"/>
    </source>
</evidence>
<feature type="disulfide bond" evidence="3">
    <location>
        <begin position="283"/>
        <end position="292"/>
    </location>
</feature>
<accession>A0A3B4FCE2</accession>
<dbReference type="InterPro" id="IPR000742">
    <property type="entry name" value="EGF"/>
</dbReference>
<dbReference type="Gene3D" id="2.10.25.10">
    <property type="entry name" value="Laminin"/>
    <property type="match status" value="2"/>
</dbReference>
<evidence type="ECO:0000259" key="4">
    <source>
        <dbReference type="PROSITE" id="PS50026"/>
    </source>
</evidence>
<dbReference type="STRING" id="303518.ENSPNYP00000008250"/>
<keyword evidence="2 3" id="KW-1015">Disulfide bond</keyword>
<dbReference type="Pfam" id="PF00094">
    <property type="entry name" value="VWD"/>
    <property type="match status" value="1"/>
</dbReference>
<dbReference type="PANTHER" id="PTHR13802:SF52">
    <property type="entry name" value="MUCIN-4"/>
    <property type="match status" value="1"/>
</dbReference>
<evidence type="ECO:0000256" key="1">
    <source>
        <dbReference type="ARBA" id="ARBA00022536"/>
    </source>
</evidence>
<dbReference type="InterPro" id="IPR001846">
    <property type="entry name" value="VWF_type-D"/>
</dbReference>
<dbReference type="InterPro" id="IPR024731">
    <property type="entry name" value="NELL2-like_EGF"/>
</dbReference>
<dbReference type="InterPro" id="IPR013783">
    <property type="entry name" value="Ig-like_fold"/>
</dbReference>